<dbReference type="SUPFAM" id="SSF50978">
    <property type="entry name" value="WD40 repeat-like"/>
    <property type="match status" value="1"/>
</dbReference>
<evidence type="ECO:0000256" key="4">
    <source>
        <dbReference type="ARBA" id="ARBA00022574"/>
    </source>
</evidence>
<proteinExistence type="inferred from homology"/>
<feature type="compositionally biased region" description="Basic and acidic residues" evidence="13">
    <location>
        <begin position="427"/>
        <end position="443"/>
    </location>
</feature>
<protein>
    <recommendedName>
        <fullName evidence="3">DNA damage-binding protein 2</fullName>
    </recommendedName>
    <alternativeName>
        <fullName evidence="11">Damage-specific DNA-binding protein 2</fullName>
    </alternativeName>
</protein>
<evidence type="ECO:0000256" key="2">
    <source>
        <dbReference type="ARBA" id="ARBA00005434"/>
    </source>
</evidence>
<feature type="compositionally biased region" description="Acidic residues" evidence="13">
    <location>
        <begin position="444"/>
        <end position="453"/>
    </location>
</feature>
<keyword evidence="5" id="KW-0677">Repeat</keyword>
<accession>A0A146LLU5</accession>
<dbReference type="PROSITE" id="PS00678">
    <property type="entry name" value="WD_REPEATS_1"/>
    <property type="match status" value="1"/>
</dbReference>
<keyword evidence="8" id="KW-0238">DNA-binding</keyword>
<feature type="chain" id="PRO_5007527404" description="DNA damage-binding protein 2" evidence="14">
    <location>
        <begin position="18"/>
        <end position="489"/>
    </location>
</feature>
<evidence type="ECO:0000256" key="9">
    <source>
        <dbReference type="ARBA" id="ARBA00023204"/>
    </source>
</evidence>
<keyword evidence="7" id="KW-0833">Ubl conjugation pathway</keyword>
<evidence type="ECO:0000256" key="14">
    <source>
        <dbReference type="SAM" id="SignalP"/>
    </source>
</evidence>
<dbReference type="PANTHER" id="PTHR15169:SF0">
    <property type="entry name" value="DNA DAMAGE-BINDING PROTEIN 2"/>
    <property type="match status" value="1"/>
</dbReference>
<reference evidence="15" key="1">
    <citation type="journal article" date="2016" name="Gigascience">
        <title>De novo construction of an expanded transcriptome assembly for the western tarnished plant bug, Lygus hesperus.</title>
        <authorList>
            <person name="Tassone E.E."/>
            <person name="Geib S.M."/>
            <person name="Hall B."/>
            <person name="Fabrick J.A."/>
            <person name="Brent C.S."/>
            <person name="Hull J.J."/>
        </authorList>
    </citation>
    <scope>NUCLEOTIDE SEQUENCE</scope>
</reference>
<dbReference type="InterPro" id="IPR019775">
    <property type="entry name" value="WD40_repeat_CS"/>
</dbReference>
<feature type="repeat" description="WD" evidence="12">
    <location>
        <begin position="234"/>
        <end position="269"/>
    </location>
</feature>
<dbReference type="InterPro" id="IPR033312">
    <property type="entry name" value="DDB2"/>
</dbReference>
<evidence type="ECO:0000256" key="11">
    <source>
        <dbReference type="ARBA" id="ARBA00031670"/>
    </source>
</evidence>
<evidence type="ECO:0000256" key="7">
    <source>
        <dbReference type="ARBA" id="ARBA00022786"/>
    </source>
</evidence>
<feature type="region of interest" description="Disordered" evidence="13">
    <location>
        <begin position="425"/>
        <end position="489"/>
    </location>
</feature>
<evidence type="ECO:0000256" key="5">
    <source>
        <dbReference type="ARBA" id="ARBA00022737"/>
    </source>
</evidence>
<evidence type="ECO:0000256" key="8">
    <source>
        <dbReference type="ARBA" id="ARBA00023125"/>
    </source>
</evidence>
<keyword evidence="14" id="KW-0732">Signal</keyword>
<dbReference type="GO" id="GO:0005634">
    <property type="term" value="C:nucleus"/>
    <property type="evidence" value="ECO:0007669"/>
    <property type="project" value="UniProtKB-SubCell"/>
</dbReference>
<dbReference type="GO" id="GO:0003684">
    <property type="term" value="F:damaged DNA binding"/>
    <property type="evidence" value="ECO:0007669"/>
    <property type="project" value="InterPro"/>
</dbReference>
<feature type="signal peptide" evidence="14">
    <location>
        <begin position="1"/>
        <end position="17"/>
    </location>
</feature>
<dbReference type="InterPro" id="IPR001680">
    <property type="entry name" value="WD40_rpt"/>
</dbReference>
<name>A0A146LLU5_LYGHE</name>
<keyword evidence="6" id="KW-0227">DNA damage</keyword>
<organism evidence="15">
    <name type="scientific">Lygus hesperus</name>
    <name type="common">Western plant bug</name>
    <dbReference type="NCBI Taxonomy" id="30085"/>
    <lineage>
        <taxon>Eukaryota</taxon>
        <taxon>Metazoa</taxon>
        <taxon>Ecdysozoa</taxon>
        <taxon>Arthropoda</taxon>
        <taxon>Hexapoda</taxon>
        <taxon>Insecta</taxon>
        <taxon>Pterygota</taxon>
        <taxon>Neoptera</taxon>
        <taxon>Paraneoptera</taxon>
        <taxon>Hemiptera</taxon>
        <taxon>Heteroptera</taxon>
        <taxon>Panheteroptera</taxon>
        <taxon>Cimicomorpha</taxon>
        <taxon>Miridae</taxon>
        <taxon>Mirini</taxon>
        <taxon>Lygus</taxon>
    </lineage>
</organism>
<dbReference type="SMART" id="SM00320">
    <property type="entry name" value="WD40"/>
    <property type="match status" value="4"/>
</dbReference>
<evidence type="ECO:0000256" key="12">
    <source>
        <dbReference type="PROSITE-ProRule" id="PRU00221"/>
    </source>
</evidence>
<evidence type="ECO:0000256" key="6">
    <source>
        <dbReference type="ARBA" id="ARBA00022763"/>
    </source>
</evidence>
<evidence type="ECO:0000256" key="1">
    <source>
        <dbReference type="ARBA" id="ARBA00004123"/>
    </source>
</evidence>
<dbReference type="EMBL" id="GDHC01011259">
    <property type="protein sequence ID" value="JAQ07370.1"/>
    <property type="molecule type" value="Transcribed_RNA"/>
</dbReference>
<gene>
    <name evidence="15" type="primary">DDB2_1</name>
    <name evidence="15" type="ORF">g.65703</name>
</gene>
<dbReference type="PROSITE" id="PS50294">
    <property type="entry name" value="WD_REPEATS_REGION"/>
    <property type="match status" value="1"/>
</dbReference>
<evidence type="ECO:0000313" key="15">
    <source>
        <dbReference type="EMBL" id="JAQ07370.1"/>
    </source>
</evidence>
<keyword evidence="9" id="KW-0234">DNA repair</keyword>
<sequence length="489" mass="55817">LILFLLFLEFWVGWCQSLRMAFKRKKDDGGDKKKEKKSKISLDPIVYRSDVTKSKLYEPNIVRSFYKFKTGQRGLECLRWSADNCVTSRLRDFKVFAMDPYKFYRRITAVKWHPTKPNWVALGSKCGEVIFRNINDVASEQKPLQSARHQAITNFCFDPFNDHSLLMSSVDGTISHWNYEADVMRELLDLNLGMPTLFMFCCVNASEETGLVVAGDSPGMLTLLSKDLRPIAKHKVHKAKVNTAEFCKKKGNILATASLDKSVKLWDIRMIGKEKSKSGIAVHLECIEHDHPINAAYFSKTNNNRLLLTDQKMELKVYTMPFLTHESTIYHPHRQFQHLTPIKASWHPLADLIVIGRYPDPSWPDYELEQRSIDIIDPKTGQCDLHMLSNQCKSIMSLNEFNVTGDYLASGMGLYVAYWKARPPSAVDKKTRPSDGGGRRPPDSDSDDDDNDDEPKLTKPAYPQTKKKPQTKKEPKSSSKCPKKGSKKS</sequence>
<evidence type="ECO:0000256" key="3">
    <source>
        <dbReference type="ARBA" id="ARBA00014580"/>
    </source>
</evidence>
<dbReference type="GO" id="GO:0006281">
    <property type="term" value="P:DNA repair"/>
    <property type="evidence" value="ECO:0007669"/>
    <property type="project" value="UniProtKB-KW"/>
</dbReference>
<dbReference type="InterPro" id="IPR015943">
    <property type="entry name" value="WD40/YVTN_repeat-like_dom_sf"/>
</dbReference>
<dbReference type="AlphaFoldDB" id="A0A146LLU5"/>
<dbReference type="GO" id="GO:0009411">
    <property type="term" value="P:response to UV"/>
    <property type="evidence" value="ECO:0007669"/>
    <property type="project" value="TreeGrafter"/>
</dbReference>
<dbReference type="PROSITE" id="PS50082">
    <property type="entry name" value="WD_REPEATS_2"/>
    <property type="match status" value="1"/>
</dbReference>
<keyword evidence="4 12" id="KW-0853">WD repeat</keyword>
<dbReference type="InterPro" id="IPR036322">
    <property type="entry name" value="WD40_repeat_dom_sf"/>
</dbReference>
<feature type="non-terminal residue" evidence="15">
    <location>
        <position position="1"/>
    </location>
</feature>
<dbReference type="PANTHER" id="PTHR15169">
    <property type="entry name" value="DAMAGE-SPECIFIC DNA BINDING PROTEIN 2"/>
    <property type="match status" value="1"/>
</dbReference>
<comment type="similarity">
    <text evidence="2">Belongs to the WD repeat DDB2/WDR76 family.</text>
</comment>
<dbReference type="Pfam" id="PF00400">
    <property type="entry name" value="WD40"/>
    <property type="match status" value="1"/>
</dbReference>
<evidence type="ECO:0000256" key="13">
    <source>
        <dbReference type="SAM" id="MobiDB-lite"/>
    </source>
</evidence>
<dbReference type="Gene3D" id="2.130.10.10">
    <property type="entry name" value="YVTN repeat-like/Quinoprotein amine dehydrogenase"/>
    <property type="match status" value="1"/>
</dbReference>
<dbReference type="GO" id="GO:0080008">
    <property type="term" value="C:Cul4-RING E3 ubiquitin ligase complex"/>
    <property type="evidence" value="ECO:0007669"/>
    <property type="project" value="InterPro"/>
</dbReference>
<evidence type="ECO:0000256" key="10">
    <source>
        <dbReference type="ARBA" id="ARBA00023242"/>
    </source>
</evidence>
<keyword evidence="10" id="KW-0539">Nucleus</keyword>
<comment type="subcellular location">
    <subcellularLocation>
        <location evidence="1">Nucleus</location>
    </subcellularLocation>
</comment>